<reference evidence="3" key="1">
    <citation type="submission" date="2021-10" db="EMBL/GenBank/DDBJ databases">
        <title>Streptomyces nigrumlapis sp.nov.,an antimicrobial producing actinobacterium isolated from Black Gobi rocks.</title>
        <authorList>
            <person name="Wen Y."/>
            <person name="Zhang W."/>
            <person name="Liu X.G."/>
        </authorList>
    </citation>
    <scope>NUCLEOTIDE SEQUENCE</scope>
    <source>
        <strain evidence="3">ST13-2-2</strain>
    </source>
</reference>
<dbReference type="EMBL" id="CP086322">
    <property type="protein sequence ID" value="UQA91841.1"/>
    <property type="molecule type" value="Genomic_DNA"/>
</dbReference>
<dbReference type="InterPro" id="IPR004165">
    <property type="entry name" value="CoA_trans_fam_I"/>
</dbReference>
<dbReference type="SMART" id="SM00882">
    <property type="entry name" value="CoA_trans"/>
    <property type="match status" value="1"/>
</dbReference>
<accession>A0ABY4M6H4</accession>
<protein>
    <submittedName>
        <fullName evidence="3">CoA-transferase</fullName>
    </submittedName>
</protein>
<dbReference type="Gene3D" id="3.40.1080.10">
    <property type="entry name" value="Glutaconate Coenzyme A-transferase"/>
    <property type="match status" value="1"/>
</dbReference>
<feature type="compositionally biased region" description="Polar residues" evidence="2">
    <location>
        <begin position="247"/>
        <end position="260"/>
    </location>
</feature>
<dbReference type="InterPro" id="IPR037171">
    <property type="entry name" value="NagB/RpiA_transferase-like"/>
</dbReference>
<evidence type="ECO:0000256" key="2">
    <source>
        <dbReference type="SAM" id="MobiDB-lite"/>
    </source>
</evidence>
<organism evidence="3 4">
    <name type="scientific">Streptomyces halobius</name>
    <dbReference type="NCBI Taxonomy" id="2879846"/>
    <lineage>
        <taxon>Bacteria</taxon>
        <taxon>Bacillati</taxon>
        <taxon>Actinomycetota</taxon>
        <taxon>Actinomycetes</taxon>
        <taxon>Kitasatosporales</taxon>
        <taxon>Streptomycetaceae</taxon>
        <taxon>Streptomyces</taxon>
    </lineage>
</organism>
<keyword evidence="4" id="KW-1185">Reference proteome</keyword>
<dbReference type="Pfam" id="PF01144">
    <property type="entry name" value="CoA_trans"/>
    <property type="match status" value="1"/>
</dbReference>
<dbReference type="RefSeq" id="WP_248862655.1">
    <property type="nucleotide sequence ID" value="NZ_CP086322.1"/>
</dbReference>
<gene>
    <name evidence="3" type="ORF">K9S39_08210</name>
</gene>
<dbReference type="PANTHER" id="PTHR43293">
    <property type="entry name" value="ACETATE COA-TRANSFERASE YDIF"/>
    <property type="match status" value="1"/>
</dbReference>
<sequence>MSSASAAPASWDDLPGPPVTRAEYCVLACAEAWRDAGEVLASPMGTVPSIGARLARLTFSPDLLLTDGEALLIGDVPAVGERSEVTEGWLPHRRHLALVATGRRHVMMGASQIDRFGNQNISCVGTWSRPARQLLGVRGAPINTLNNPTSYWIPRHSPRSFVERVDMVCGVGYDRAAAAGPSATRYHRISEVISDLGVFDFATPDHRMRLRSLHPGVTVEQVREATGFELVVPSEVPSEMSPEALAKTSSQVPTEVSSKVPSGVPYTRKPTAAELRLIREVIDPHGLRDREVRTR</sequence>
<name>A0ABY4M6H4_9ACTN</name>
<evidence type="ECO:0000313" key="4">
    <source>
        <dbReference type="Proteomes" id="UP000830115"/>
    </source>
</evidence>
<proteinExistence type="inferred from homology"/>
<evidence type="ECO:0000313" key="3">
    <source>
        <dbReference type="EMBL" id="UQA91841.1"/>
    </source>
</evidence>
<comment type="similarity">
    <text evidence="1">Belongs to the 3-oxoacid CoA-transferase subunit B family.</text>
</comment>
<dbReference type="PANTHER" id="PTHR43293:SF3">
    <property type="entry name" value="CHOLESTEROL RING-CLEAVING HYDROLASE IPDB SUBUNIT"/>
    <property type="match status" value="1"/>
</dbReference>
<dbReference type="Proteomes" id="UP000830115">
    <property type="component" value="Chromosome"/>
</dbReference>
<evidence type="ECO:0000256" key="1">
    <source>
        <dbReference type="ARBA" id="ARBA00007047"/>
    </source>
</evidence>
<dbReference type="SUPFAM" id="SSF100950">
    <property type="entry name" value="NagB/RpiA/CoA transferase-like"/>
    <property type="match status" value="1"/>
</dbReference>
<feature type="region of interest" description="Disordered" evidence="2">
    <location>
        <begin position="241"/>
        <end position="267"/>
    </location>
</feature>